<proteinExistence type="predicted"/>
<feature type="compositionally biased region" description="Polar residues" evidence="1">
    <location>
        <begin position="120"/>
        <end position="150"/>
    </location>
</feature>
<accession>A0A8E0VPV2</accession>
<sequence length="191" mass="21268">MAGNRAGKSDDPVQIWPPTNQECLTNEVIWDDSELVAHYDRVDAFVKKKLNALYNSQDAGTPTATPRGTQRPLDAMKPQRSLSSFPQKVTIRVIRVVSSIDIVTLCTATKQSVGETQITKNLPDSTTSTNLPKCRSRSLNRLNPTNQMVTPSIPMPPLSTPMEDLEPLLRTWYEAGYNLGREHALKVCLFT</sequence>
<organism evidence="2 3">
    <name type="scientific">Fasciolopsis buskii</name>
    <dbReference type="NCBI Taxonomy" id="27845"/>
    <lineage>
        <taxon>Eukaryota</taxon>
        <taxon>Metazoa</taxon>
        <taxon>Spiralia</taxon>
        <taxon>Lophotrochozoa</taxon>
        <taxon>Platyhelminthes</taxon>
        <taxon>Trematoda</taxon>
        <taxon>Digenea</taxon>
        <taxon>Plagiorchiida</taxon>
        <taxon>Echinostomata</taxon>
        <taxon>Echinostomatoidea</taxon>
        <taxon>Fasciolidae</taxon>
        <taxon>Fasciolopsis</taxon>
    </lineage>
</organism>
<name>A0A8E0VPV2_9TREM</name>
<reference evidence="2" key="1">
    <citation type="submission" date="2019-05" db="EMBL/GenBank/DDBJ databases">
        <title>Annotation for the trematode Fasciolopsis buski.</title>
        <authorList>
            <person name="Choi Y.-J."/>
        </authorList>
    </citation>
    <scope>NUCLEOTIDE SEQUENCE</scope>
    <source>
        <strain evidence="2">HT</strain>
        <tissue evidence="2">Whole worm</tissue>
    </source>
</reference>
<keyword evidence="3" id="KW-1185">Reference proteome</keyword>
<dbReference type="EMBL" id="LUCM01000016">
    <property type="protein sequence ID" value="KAA0201244.1"/>
    <property type="molecule type" value="Genomic_DNA"/>
</dbReference>
<evidence type="ECO:0000313" key="2">
    <source>
        <dbReference type="EMBL" id="KAA0201244.1"/>
    </source>
</evidence>
<feature type="region of interest" description="Disordered" evidence="1">
    <location>
        <begin position="120"/>
        <end position="158"/>
    </location>
</feature>
<evidence type="ECO:0000313" key="3">
    <source>
        <dbReference type="Proteomes" id="UP000728185"/>
    </source>
</evidence>
<protein>
    <submittedName>
        <fullName evidence="2">Uncharacterized protein</fullName>
    </submittedName>
</protein>
<gene>
    <name evidence="2" type="ORF">FBUS_07179</name>
</gene>
<dbReference type="Proteomes" id="UP000728185">
    <property type="component" value="Unassembled WGS sequence"/>
</dbReference>
<comment type="caution">
    <text evidence="2">The sequence shown here is derived from an EMBL/GenBank/DDBJ whole genome shotgun (WGS) entry which is preliminary data.</text>
</comment>
<feature type="compositionally biased region" description="Polar residues" evidence="1">
    <location>
        <begin position="56"/>
        <end position="68"/>
    </location>
</feature>
<feature type="region of interest" description="Disordered" evidence="1">
    <location>
        <begin position="56"/>
        <end position="80"/>
    </location>
</feature>
<dbReference type="OrthoDB" id="6284559at2759"/>
<evidence type="ECO:0000256" key="1">
    <source>
        <dbReference type="SAM" id="MobiDB-lite"/>
    </source>
</evidence>
<dbReference type="AlphaFoldDB" id="A0A8E0VPV2"/>